<gene>
    <name evidence="1" type="ORF">S06H3_27968</name>
</gene>
<dbReference type="EMBL" id="BARV01016278">
    <property type="protein sequence ID" value="GAI25124.1"/>
    <property type="molecule type" value="Genomic_DNA"/>
</dbReference>
<comment type="caution">
    <text evidence="1">The sequence shown here is derived from an EMBL/GenBank/DDBJ whole genome shotgun (WGS) entry which is preliminary data.</text>
</comment>
<reference evidence="1" key="1">
    <citation type="journal article" date="2014" name="Front. Microbiol.">
        <title>High frequency of phylogenetically diverse reductive dehalogenase-homologous genes in deep subseafloor sedimentary metagenomes.</title>
        <authorList>
            <person name="Kawai M."/>
            <person name="Futagami T."/>
            <person name="Toyoda A."/>
            <person name="Takaki Y."/>
            <person name="Nishi S."/>
            <person name="Hori S."/>
            <person name="Arai W."/>
            <person name="Tsubouchi T."/>
            <person name="Morono Y."/>
            <person name="Uchiyama I."/>
            <person name="Ito T."/>
            <person name="Fujiyama A."/>
            <person name="Inagaki F."/>
            <person name="Takami H."/>
        </authorList>
    </citation>
    <scope>NUCLEOTIDE SEQUENCE</scope>
    <source>
        <strain evidence="1">Expedition CK06-06</strain>
    </source>
</reference>
<dbReference type="AlphaFoldDB" id="X1P2J0"/>
<evidence type="ECO:0000313" key="1">
    <source>
        <dbReference type="EMBL" id="GAI25124.1"/>
    </source>
</evidence>
<name>X1P2J0_9ZZZZ</name>
<proteinExistence type="predicted"/>
<sequence length="66" mass="7716">MSDSEDMEFRDAFKHWAEQIDIHQYQIFVETAKIVELLKQKKVSAKTKNEMIIVVKGLAGNREVHL</sequence>
<organism evidence="1">
    <name type="scientific">marine sediment metagenome</name>
    <dbReference type="NCBI Taxonomy" id="412755"/>
    <lineage>
        <taxon>unclassified sequences</taxon>
        <taxon>metagenomes</taxon>
        <taxon>ecological metagenomes</taxon>
    </lineage>
</organism>
<protein>
    <submittedName>
        <fullName evidence="1">Uncharacterized protein</fullName>
    </submittedName>
</protein>
<accession>X1P2J0</accession>